<dbReference type="SFLD" id="SFLDG00358">
    <property type="entry name" value="Main_(cytGST)"/>
    <property type="match status" value="1"/>
</dbReference>
<dbReference type="EMBL" id="WTYJ01000002">
    <property type="protein sequence ID" value="MXO99234.1"/>
    <property type="molecule type" value="Genomic_DNA"/>
</dbReference>
<dbReference type="RefSeq" id="WP_161390978.1">
    <property type="nucleotide sequence ID" value="NZ_JBHSCP010000001.1"/>
</dbReference>
<dbReference type="Pfam" id="PF13409">
    <property type="entry name" value="GST_N_2"/>
    <property type="match status" value="1"/>
</dbReference>
<dbReference type="InterPro" id="IPR010987">
    <property type="entry name" value="Glutathione-S-Trfase_C-like"/>
</dbReference>
<evidence type="ECO:0000259" key="2">
    <source>
        <dbReference type="PROSITE" id="PS50405"/>
    </source>
</evidence>
<evidence type="ECO:0000313" key="3">
    <source>
        <dbReference type="EMBL" id="MXO99234.1"/>
    </source>
</evidence>
<feature type="domain" description="GST N-terminal" evidence="1">
    <location>
        <begin position="1"/>
        <end position="76"/>
    </location>
</feature>
<proteinExistence type="predicted"/>
<dbReference type="PROSITE" id="PS50404">
    <property type="entry name" value="GST_NTER"/>
    <property type="match status" value="1"/>
</dbReference>
<keyword evidence="3" id="KW-0808">Transferase</keyword>
<dbReference type="InterPro" id="IPR004045">
    <property type="entry name" value="Glutathione_S-Trfase_N"/>
</dbReference>
<dbReference type="InterPro" id="IPR040079">
    <property type="entry name" value="Glutathione_S-Trfase"/>
</dbReference>
<feature type="domain" description="GST C-terminal" evidence="2">
    <location>
        <begin position="90"/>
        <end position="207"/>
    </location>
</feature>
<dbReference type="SUPFAM" id="SSF52833">
    <property type="entry name" value="Thioredoxin-like"/>
    <property type="match status" value="1"/>
</dbReference>
<dbReference type="CDD" id="cd03046">
    <property type="entry name" value="GST_N_GTT1_like"/>
    <property type="match status" value="1"/>
</dbReference>
<sequence length="207" mass="22845">MITVYHAPRSRSLRVIWLLEEIGDPYNIEVSSIPAPAEYLDVNPIGTYPAIDDDGVTLNESLAILQYITGRRLFGLAEGAPSFTIGPVPSPADYAAHLQFLHYGEASLQSAVSALFRTMVMGGEDQNNWTANDARTQLIRRLKLLEDRLADGRDYIMGDAFTIADISVGTALLAFAPLGLDDELSDNVKAYRARLQEREAFQRALTK</sequence>
<dbReference type="InterPro" id="IPR036249">
    <property type="entry name" value="Thioredoxin-like_sf"/>
</dbReference>
<evidence type="ECO:0000259" key="1">
    <source>
        <dbReference type="PROSITE" id="PS50404"/>
    </source>
</evidence>
<dbReference type="Proteomes" id="UP000469430">
    <property type="component" value="Unassembled WGS sequence"/>
</dbReference>
<comment type="caution">
    <text evidence="3">The sequence shown here is derived from an EMBL/GenBank/DDBJ whole genome shotgun (WGS) entry which is preliminary data.</text>
</comment>
<dbReference type="SFLD" id="SFLDS00019">
    <property type="entry name" value="Glutathione_Transferase_(cytos"/>
    <property type="match status" value="1"/>
</dbReference>
<accession>A0A6I4TTL7</accession>
<dbReference type="Gene3D" id="1.20.1050.10">
    <property type="match status" value="1"/>
</dbReference>
<dbReference type="OrthoDB" id="9810080at2"/>
<gene>
    <name evidence="3" type="ORF">GRI97_09560</name>
</gene>
<dbReference type="SUPFAM" id="SSF47616">
    <property type="entry name" value="GST C-terminal domain-like"/>
    <property type="match status" value="1"/>
</dbReference>
<name>A0A6I4TTL7_9SPHN</name>
<dbReference type="PANTHER" id="PTHR44051">
    <property type="entry name" value="GLUTATHIONE S-TRANSFERASE-RELATED"/>
    <property type="match status" value="1"/>
</dbReference>
<dbReference type="GO" id="GO:0016740">
    <property type="term" value="F:transferase activity"/>
    <property type="evidence" value="ECO:0007669"/>
    <property type="project" value="UniProtKB-KW"/>
</dbReference>
<organism evidence="3 4">
    <name type="scientific">Croceibacterium xixiisoli</name>
    <dbReference type="NCBI Taxonomy" id="1476466"/>
    <lineage>
        <taxon>Bacteria</taxon>
        <taxon>Pseudomonadati</taxon>
        <taxon>Pseudomonadota</taxon>
        <taxon>Alphaproteobacteria</taxon>
        <taxon>Sphingomonadales</taxon>
        <taxon>Erythrobacteraceae</taxon>
        <taxon>Croceibacterium</taxon>
    </lineage>
</organism>
<dbReference type="Gene3D" id="3.40.30.10">
    <property type="entry name" value="Glutaredoxin"/>
    <property type="match status" value="1"/>
</dbReference>
<keyword evidence="4" id="KW-1185">Reference proteome</keyword>
<dbReference type="PANTHER" id="PTHR44051:SF8">
    <property type="entry name" value="GLUTATHIONE S-TRANSFERASE GSTA"/>
    <property type="match status" value="1"/>
</dbReference>
<dbReference type="Pfam" id="PF13410">
    <property type="entry name" value="GST_C_2"/>
    <property type="match status" value="1"/>
</dbReference>
<dbReference type="PROSITE" id="PS50405">
    <property type="entry name" value="GST_CTER"/>
    <property type="match status" value="1"/>
</dbReference>
<evidence type="ECO:0000313" key="4">
    <source>
        <dbReference type="Proteomes" id="UP000469430"/>
    </source>
</evidence>
<protein>
    <submittedName>
        <fullName evidence="3">Glutathione S-transferase family protein</fullName>
    </submittedName>
</protein>
<dbReference type="InterPro" id="IPR036282">
    <property type="entry name" value="Glutathione-S-Trfase_C_sf"/>
</dbReference>
<dbReference type="AlphaFoldDB" id="A0A6I4TTL7"/>
<dbReference type="SFLD" id="SFLDG01150">
    <property type="entry name" value="Main.1:_Beta-like"/>
    <property type="match status" value="1"/>
</dbReference>
<reference evidence="3 4" key="1">
    <citation type="submission" date="2019-12" db="EMBL/GenBank/DDBJ databases">
        <title>Genomic-based taxomic classification of the family Erythrobacteraceae.</title>
        <authorList>
            <person name="Xu L."/>
        </authorList>
    </citation>
    <scope>NUCLEOTIDE SEQUENCE [LARGE SCALE GENOMIC DNA]</scope>
    <source>
        <strain evidence="3 4">S36</strain>
    </source>
</reference>